<organism evidence="1 2">
    <name type="scientific">Brenthis ino</name>
    <name type="common">lesser marbled fritillary</name>
    <dbReference type="NCBI Taxonomy" id="405034"/>
    <lineage>
        <taxon>Eukaryota</taxon>
        <taxon>Metazoa</taxon>
        <taxon>Ecdysozoa</taxon>
        <taxon>Arthropoda</taxon>
        <taxon>Hexapoda</taxon>
        <taxon>Insecta</taxon>
        <taxon>Pterygota</taxon>
        <taxon>Neoptera</taxon>
        <taxon>Endopterygota</taxon>
        <taxon>Lepidoptera</taxon>
        <taxon>Glossata</taxon>
        <taxon>Ditrysia</taxon>
        <taxon>Papilionoidea</taxon>
        <taxon>Nymphalidae</taxon>
        <taxon>Heliconiinae</taxon>
        <taxon>Argynnini</taxon>
        <taxon>Brenthis</taxon>
    </lineage>
</organism>
<dbReference type="OrthoDB" id="7457915at2759"/>
<protein>
    <submittedName>
        <fullName evidence="1">Uncharacterized protein</fullName>
    </submittedName>
</protein>
<evidence type="ECO:0000313" key="2">
    <source>
        <dbReference type="Proteomes" id="UP000838878"/>
    </source>
</evidence>
<dbReference type="InterPro" id="IPR038606">
    <property type="entry name" value="To_sf"/>
</dbReference>
<dbReference type="SMART" id="SM00700">
    <property type="entry name" value="JHBP"/>
    <property type="match status" value="2"/>
</dbReference>
<dbReference type="AlphaFoldDB" id="A0A8J9VWD7"/>
<sequence length="433" mass="48163">MIRTAGIDGIKEFGIPALDPMNVTNVSVHIMEGVSITATQASAKGMTNCVFNSFNVDWEKERAFLNVTCDALSFKGQFVVSGENSDIQRIIGSNTLNGQGRAKVKLDNTNLNIEYPMYMRKKDGEIYLMISNKNMKFTYDIGKAHFITENIIIGNTDLSQIVSSYLNDNWRTLIKEFGPVVAAKALELFVGLIANISEDTLSKCSIEDKICMKGVFQHIIQIVGSTGVQESGIPALEPLVIDKMSLNIIKGLAITVEGSVKGITNCVFNSFNINWEKERALMNVTCDALSLKGQFAISGESPEIQSIIGSNTINGQGRAKIKVDNANLNVEYSMYATKKDGEIYLKVSNKNIKYTYDIGKLHFRTEKIIIANTDLSQIISSYLNDNWRVIMKQFGPIIMDKVLELFLDLIANICDKLPANKYIIEDLHSYLKN</sequence>
<name>A0A8J9VWD7_9NEOP</name>
<dbReference type="PANTHER" id="PTHR11008:SF41">
    <property type="entry name" value="RE70318P"/>
    <property type="match status" value="1"/>
</dbReference>
<dbReference type="EMBL" id="OV170234">
    <property type="protein sequence ID" value="CAH0720087.1"/>
    <property type="molecule type" value="Genomic_DNA"/>
</dbReference>
<keyword evidence="2" id="KW-1185">Reference proteome</keyword>
<dbReference type="Gene3D" id="3.15.10.30">
    <property type="entry name" value="Haemolymph juvenile hormone binding protein"/>
    <property type="match status" value="2"/>
</dbReference>
<evidence type="ECO:0000313" key="1">
    <source>
        <dbReference type="EMBL" id="CAH0720087.1"/>
    </source>
</evidence>
<dbReference type="Pfam" id="PF06585">
    <property type="entry name" value="JHBP"/>
    <property type="match status" value="2"/>
</dbReference>
<dbReference type="GO" id="GO:0005615">
    <property type="term" value="C:extracellular space"/>
    <property type="evidence" value="ECO:0007669"/>
    <property type="project" value="TreeGrafter"/>
</dbReference>
<gene>
    <name evidence="1" type="ORF">BINO364_LOCUS6359</name>
</gene>
<reference evidence="1" key="1">
    <citation type="submission" date="2021-12" db="EMBL/GenBank/DDBJ databases">
        <authorList>
            <person name="Martin H S."/>
        </authorList>
    </citation>
    <scope>NUCLEOTIDE SEQUENCE</scope>
</reference>
<dbReference type="PANTHER" id="PTHR11008">
    <property type="entry name" value="PROTEIN TAKEOUT-LIKE PROTEIN"/>
    <property type="match status" value="1"/>
</dbReference>
<feature type="non-terminal residue" evidence="1">
    <location>
        <position position="433"/>
    </location>
</feature>
<accession>A0A8J9VWD7</accession>
<proteinExistence type="predicted"/>
<dbReference type="InterPro" id="IPR010562">
    <property type="entry name" value="Haemolymph_juvenile_hormone-bd"/>
</dbReference>
<dbReference type="Proteomes" id="UP000838878">
    <property type="component" value="Chromosome 14"/>
</dbReference>